<dbReference type="PANTHER" id="PTHR10293">
    <property type="entry name" value="GLUTAREDOXIN FAMILY MEMBER"/>
    <property type="match status" value="1"/>
</dbReference>
<dbReference type="PROSITE" id="PS51354">
    <property type="entry name" value="GLUTAREDOXIN_2"/>
    <property type="match status" value="2"/>
</dbReference>
<dbReference type="Pfam" id="PF00085">
    <property type="entry name" value="Thioredoxin"/>
    <property type="match status" value="1"/>
</dbReference>
<evidence type="ECO:0000256" key="3">
    <source>
        <dbReference type="ARBA" id="ARBA00023014"/>
    </source>
</evidence>
<dbReference type="CDD" id="cd03028">
    <property type="entry name" value="GRX_PICOT_like"/>
    <property type="match status" value="2"/>
</dbReference>
<comment type="caution">
    <text evidence="6">The sequence shown here is derived from an EMBL/GenBank/DDBJ whole genome shotgun (WGS) entry which is preliminary data.</text>
</comment>
<dbReference type="InterPro" id="IPR002109">
    <property type="entry name" value="Glutaredoxin"/>
</dbReference>
<dbReference type="Gene3D" id="3.40.30.10">
    <property type="entry name" value="Glutaredoxin"/>
    <property type="match status" value="3"/>
</dbReference>
<dbReference type="InterPro" id="IPR004480">
    <property type="entry name" value="Monothiol_GRX-rel"/>
</dbReference>
<dbReference type="EMBL" id="JADAQX010000074">
    <property type="protein sequence ID" value="KAF8822190.1"/>
    <property type="molecule type" value="Genomic_DNA"/>
</dbReference>
<evidence type="ECO:0000259" key="5">
    <source>
        <dbReference type="Pfam" id="PF00462"/>
    </source>
</evidence>
<dbReference type="Proteomes" id="UP000823046">
    <property type="component" value="Unassembled WGS sequence"/>
</dbReference>
<protein>
    <submittedName>
        <fullName evidence="6">Glutaredoxin-related protein</fullName>
    </submittedName>
</protein>
<dbReference type="InterPro" id="IPR036249">
    <property type="entry name" value="Thioredoxin-like_sf"/>
</dbReference>
<keyword evidence="7" id="KW-1185">Reference proteome</keyword>
<evidence type="ECO:0000259" key="4">
    <source>
        <dbReference type="Pfam" id="PF00085"/>
    </source>
</evidence>
<reference evidence="6 7" key="1">
    <citation type="journal article" date="2020" name="bioRxiv">
        <title>Metabolic contributions of an alphaproteobacterial endosymbiont in the apicomplexan Cardiosporidium cionae.</title>
        <authorList>
            <person name="Hunter E.S."/>
            <person name="Paight C.J."/>
            <person name="Lane C.E."/>
        </authorList>
    </citation>
    <scope>NUCLEOTIDE SEQUENCE [LARGE SCALE GENOMIC DNA]</scope>
    <source>
        <strain evidence="6">ESH_2018</strain>
    </source>
</reference>
<proteinExistence type="predicted"/>
<keyword evidence="2" id="KW-0408">Iron</keyword>
<feature type="domain" description="Glutaredoxin" evidence="5">
    <location>
        <begin position="255"/>
        <end position="319"/>
    </location>
</feature>
<gene>
    <name evidence="6" type="ORF">IE077_000843</name>
</gene>
<evidence type="ECO:0000256" key="2">
    <source>
        <dbReference type="ARBA" id="ARBA00023004"/>
    </source>
</evidence>
<feature type="domain" description="Glutaredoxin" evidence="5">
    <location>
        <begin position="146"/>
        <end position="210"/>
    </location>
</feature>
<dbReference type="PANTHER" id="PTHR10293:SF73">
    <property type="entry name" value="GLUTAREDOXIN-3"/>
    <property type="match status" value="1"/>
</dbReference>
<dbReference type="InterPro" id="IPR013766">
    <property type="entry name" value="Thioredoxin_domain"/>
</dbReference>
<dbReference type="InterPro" id="IPR033658">
    <property type="entry name" value="GRX_PICOT-like"/>
</dbReference>
<organism evidence="6 7">
    <name type="scientific">Cardiosporidium cionae</name>
    <dbReference type="NCBI Taxonomy" id="476202"/>
    <lineage>
        <taxon>Eukaryota</taxon>
        <taxon>Sar</taxon>
        <taxon>Alveolata</taxon>
        <taxon>Apicomplexa</taxon>
        <taxon>Aconoidasida</taxon>
        <taxon>Nephromycida</taxon>
        <taxon>Cardiosporidium</taxon>
    </lineage>
</organism>
<name>A0ABQ7JEV8_9APIC</name>
<dbReference type="NCBIfam" id="TIGR00365">
    <property type="entry name" value="Grx4 family monothiol glutaredoxin"/>
    <property type="match status" value="1"/>
</dbReference>
<dbReference type="Pfam" id="PF00462">
    <property type="entry name" value="Glutaredoxin"/>
    <property type="match status" value="2"/>
</dbReference>
<evidence type="ECO:0000313" key="6">
    <source>
        <dbReference type="EMBL" id="KAF8822190.1"/>
    </source>
</evidence>
<evidence type="ECO:0000313" key="7">
    <source>
        <dbReference type="Proteomes" id="UP000823046"/>
    </source>
</evidence>
<keyword evidence="1" id="KW-0479">Metal-binding</keyword>
<dbReference type="SUPFAM" id="SSF52833">
    <property type="entry name" value="Thioredoxin-like"/>
    <property type="match status" value="3"/>
</dbReference>
<sequence length="358" mass="39784">MALEIASTEEWAQMLGNAQGRAVCIVYAEWHPPSRQMLQLAEPLSKDFEGIRFYHLDFEKRKDVLVANAQSISVVPTILFYHDGLVIGKLEGSDPPKFISALTDWQTGGALPSTVAVKPHESIKTTENAEGQLAKTLKALIQSEPVILFMKGSKAKPFCRFSRAAVNVLNELGVQYGTFDVFSDENIRAGLKDFSQWPTFPQLYVNGEFIGGVDIMNEMHETGSLAELFPANCLAETERSIDSQELDKLIKSEPIMLFMKGTPSNPECGFSKQLVQILEMAQLKYGYYNILSNKSVREALKAYQEWPTYPQLYAGGTFIGGLDIVKELIQADGIDGFCDELVANCQKLDPSISIRKHA</sequence>
<feature type="domain" description="Thioredoxin" evidence="4">
    <location>
        <begin position="6"/>
        <end position="96"/>
    </location>
</feature>
<evidence type="ECO:0000256" key="1">
    <source>
        <dbReference type="ARBA" id="ARBA00022723"/>
    </source>
</evidence>
<keyword evidence="3" id="KW-0411">Iron-sulfur</keyword>
<accession>A0ABQ7JEV8</accession>